<feature type="region of interest" description="Disordered" evidence="4">
    <location>
        <begin position="182"/>
        <end position="231"/>
    </location>
</feature>
<accession>A0A386WW55</accession>
<dbReference type="GO" id="GO:0006302">
    <property type="term" value="P:double-strand break repair"/>
    <property type="evidence" value="ECO:0007669"/>
    <property type="project" value="UniProtKB-ARBA"/>
</dbReference>
<keyword evidence="2" id="KW-0227">DNA damage</keyword>
<proteinExistence type="inferred from homology"/>
<reference evidence="5 6" key="1">
    <citation type="submission" date="2017-10" db="EMBL/GenBank/DDBJ databases">
        <title>Integration of genomic and chemical information greatly accelerates assignment of the full stereostructure of myelolactone, a potent inhibitor of myeloma from a marine-derived Micromonospora.</title>
        <authorList>
            <person name="Kim M.C."/>
            <person name="Machado H."/>
            <person name="Jensen P.R."/>
            <person name="Fenical W."/>
        </authorList>
    </citation>
    <scope>NUCLEOTIDE SEQUENCE [LARGE SCALE GENOMIC DNA]</scope>
    <source>
        <strain evidence="5 6">CNY-010</strain>
    </source>
</reference>
<evidence type="ECO:0000313" key="5">
    <source>
        <dbReference type="EMBL" id="AYF30634.1"/>
    </source>
</evidence>
<dbReference type="InterPro" id="IPR042525">
    <property type="entry name" value="Rad52_Rad59_Rad22_sf"/>
</dbReference>
<dbReference type="Gene3D" id="3.30.390.80">
    <property type="entry name" value="DNA repair protein Rad52/59/22"/>
    <property type="match status" value="1"/>
</dbReference>
<comment type="similarity">
    <text evidence="1">Belongs to the RAD52 family.</text>
</comment>
<dbReference type="EMBL" id="CP024087">
    <property type="protein sequence ID" value="AYF30634.1"/>
    <property type="molecule type" value="Genomic_DNA"/>
</dbReference>
<dbReference type="GO" id="GO:0006310">
    <property type="term" value="P:DNA recombination"/>
    <property type="evidence" value="ECO:0007669"/>
    <property type="project" value="UniProtKB-ARBA"/>
</dbReference>
<evidence type="ECO:0000256" key="2">
    <source>
        <dbReference type="ARBA" id="ARBA00022763"/>
    </source>
</evidence>
<dbReference type="Pfam" id="PF04098">
    <property type="entry name" value="Rad52_Rad22"/>
    <property type="match status" value="1"/>
</dbReference>
<dbReference type="SUPFAM" id="SSF54768">
    <property type="entry name" value="dsRNA-binding domain-like"/>
    <property type="match status" value="1"/>
</dbReference>
<dbReference type="RefSeq" id="WP_120572338.1">
    <property type="nucleotide sequence ID" value="NZ_CP024087.1"/>
</dbReference>
<dbReference type="InterPro" id="IPR041247">
    <property type="entry name" value="Rad52_fam"/>
</dbReference>
<dbReference type="AlphaFoldDB" id="A0A386WW55"/>
<protein>
    <recommendedName>
        <fullName evidence="7">Rad52/22 family double-strand break repair protein</fullName>
    </recommendedName>
</protein>
<evidence type="ECO:0000256" key="4">
    <source>
        <dbReference type="SAM" id="MobiDB-lite"/>
    </source>
</evidence>
<keyword evidence="3" id="KW-0234">DNA repair</keyword>
<evidence type="ECO:0000256" key="1">
    <source>
        <dbReference type="ARBA" id="ARBA00006638"/>
    </source>
</evidence>
<gene>
    <name evidence="5" type="ORF">CSH63_24955</name>
</gene>
<dbReference type="KEGG" id="mtua:CSH63_24955"/>
<feature type="compositionally biased region" description="Pro residues" evidence="4">
    <location>
        <begin position="218"/>
        <end position="227"/>
    </location>
</feature>
<dbReference type="Proteomes" id="UP000267804">
    <property type="component" value="Chromosome"/>
</dbReference>
<name>A0A386WW55_9ACTN</name>
<sequence>MTAQATQPRFRLTAEQHQLLLQPLHRSRVGKNPKGFSHLEAWDIRRWLIRVFGFGGYKIENTIELVKEIESPPGTIKYRNGGSNEKTVWTVVYRAEVRLTVYDQHGGQAVFEDVACGDSSNQPSVGDCHDNAIKTAVSQGLKRCAVNLGDQFGLGLYNDGGLDAVVVRTVVGPLVAESAPAPMAVEDAPVRPEPGTAPTGADEHHQEQAAPHADQPASAPPAEPKGPPKATDVRDWALAADRSAQAVRQAAARLLNEHPEVAAERITNDHGDQEQLSVFLNRRARELDPKPEQAAPSPHDERRRKRMFALLTELGYGEREKYREVIAHVLKRDVASSKDITASEVEDVIAALELRQRQLRNQQTGAPA</sequence>
<organism evidence="5 6">
    <name type="scientific">Micromonospora tulbaghiae</name>
    <dbReference type="NCBI Taxonomy" id="479978"/>
    <lineage>
        <taxon>Bacteria</taxon>
        <taxon>Bacillati</taxon>
        <taxon>Actinomycetota</taxon>
        <taxon>Actinomycetes</taxon>
        <taxon>Micromonosporales</taxon>
        <taxon>Micromonosporaceae</taxon>
        <taxon>Micromonospora</taxon>
    </lineage>
</organism>
<evidence type="ECO:0008006" key="7">
    <source>
        <dbReference type="Google" id="ProtNLM"/>
    </source>
</evidence>
<evidence type="ECO:0000256" key="3">
    <source>
        <dbReference type="ARBA" id="ARBA00023204"/>
    </source>
</evidence>
<evidence type="ECO:0000313" key="6">
    <source>
        <dbReference type="Proteomes" id="UP000267804"/>
    </source>
</evidence>